<comment type="caution">
    <text evidence="2">The sequence shown here is derived from an EMBL/GenBank/DDBJ whole genome shotgun (WGS) entry which is preliminary data.</text>
</comment>
<evidence type="ECO:0000313" key="2">
    <source>
        <dbReference type="EMBL" id="RYR68578.1"/>
    </source>
</evidence>
<dbReference type="AlphaFoldDB" id="A0A445DZD3"/>
<keyword evidence="3" id="KW-1185">Reference proteome</keyword>
<feature type="region of interest" description="Disordered" evidence="1">
    <location>
        <begin position="111"/>
        <end position="132"/>
    </location>
</feature>
<evidence type="ECO:0000256" key="1">
    <source>
        <dbReference type="SAM" id="MobiDB-lite"/>
    </source>
</evidence>
<sequence>MQPKGVGLLAKVVVVVTCWWQWLHLQFIGTPHWMSPEVIQESRYDGKCYGDEMKNFLFMLKQGGMDGYWMRKFNTVPATIKKNTPTLTKKSGKTNVAAPYFLWRRSLTATDRSQERDTNVGGSGAGSERGGGSVKLRRRYKGVLGISSDRKGIVGLSYGGLYAYSDRLADQFSVNRVEPPGPVRFSTPSAYTTAYETTKQK</sequence>
<reference evidence="2 3" key="1">
    <citation type="submission" date="2019-01" db="EMBL/GenBank/DDBJ databases">
        <title>Sequencing of cultivated peanut Arachis hypogaea provides insights into genome evolution and oil improvement.</title>
        <authorList>
            <person name="Chen X."/>
        </authorList>
    </citation>
    <scope>NUCLEOTIDE SEQUENCE [LARGE SCALE GENOMIC DNA]</scope>
    <source>
        <strain evidence="3">cv. Fuhuasheng</strain>
        <tissue evidence="2">Leaves</tissue>
    </source>
</reference>
<dbReference type="Proteomes" id="UP000289738">
    <property type="component" value="Chromosome A03"/>
</dbReference>
<gene>
    <name evidence="2" type="ORF">Ahy_A03g015062</name>
</gene>
<organism evidence="2 3">
    <name type="scientific">Arachis hypogaea</name>
    <name type="common">Peanut</name>
    <dbReference type="NCBI Taxonomy" id="3818"/>
    <lineage>
        <taxon>Eukaryota</taxon>
        <taxon>Viridiplantae</taxon>
        <taxon>Streptophyta</taxon>
        <taxon>Embryophyta</taxon>
        <taxon>Tracheophyta</taxon>
        <taxon>Spermatophyta</taxon>
        <taxon>Magnoliopsida</taxon>
        <taxon>eudicotyledons</taxon>
        <taxon>Gunneridae</taxon>
        <taxon>Pentapetalae</taxon>
        <taxon>rosids</taxon>
        <taxon>fabids</taxon>
        <taxon>Fabales</taxon>
        <taxon>Fabaceae</taxon>
        <taxon>Papilionoideae</taxon>
        <taxon>50 kb inversion clade</taxon>
        <taxon>dalbergioids sensu lato</taxon>
        <taxon>Dalbergieae</taxon>
        <taxon>Pterocarpus clade</taxon>
        <taxon>Arachis</taxon>
    </lineage>
</organism>
<feature type="compositionally biased region" description="Gly residues" evidence="1">
    <location>
        <begin position="121"/>
        <end position="132"/>
    </location>
</feature>
<evidence type="ECO:0000313" key="3">
    <source>
        <dbReference type="Proteomes" id="UP000289738"/>
    </source>
</evidence>
<accession>A0A445DZD3</accession>
<name>A0A445DZD3_ARAHY</name>
<protein>
    <submittedName>
        <fullName evidence="2">Uncharacterized protein</fullName>
    </submittedName>
</protein>
<dbReference type="EMBL" id="SDMP01000003">
    <property type="protein sequence ID" value="RYR68578.1"/>
    <property type="molecule type" value="Genomic_DNA"/>
</dbReference>
<proteinExistence type="predicted"/>